<sequence length="268" mass="30297">MSKKWIPILLGLAVLLSACGSESWENEHVDYVSQRIMQDHVRTEWTLDGGPSSGEGEGRTIRIEIRKDDGEPIHDFDVTHEKLLHLIVVSKDLSYFDHIHPEYKGNGVFEIGHEFPAGGEYRLIADFKPTGGDAMTEMKWIEVEGQRAEPTPIMPETYWLTTVEGKRVTLNVDRLAVNQETKLTFCIEDDRTNQPVTDLEPYLGAIGHVVILSEDGERYVHVHADEGQNTGPNAVFETSFPRSGIYKIWGQFQQDGRVFTVSYVVKVP</sequence>
<keyword evidence="1" id="KW-0732">Signal</keyword>
<reference evidence="3" key="1">
    <citation type="journal article" date="2019" name="Int. J. Syst. Evol. Microbiol.">
        <title>The Global Catalogue of Microorganisms (GCM) 10K type strain sequencing project: providing services to taxonomists for standard genome sequencing and annotation.</title>
        <authorList>
            <consortium name="The Broad Institute Genomics Platform"/>
            <consortium name="The Broad Institute Genome Sequencing Center for Infectious Disease"/>
            <person name="Wu L."/>
            <person name="Ma J."/>
        </authorList>
    </citation>
    <scope>NUCLEOTIDE SEQUENCE [LARGE SCALE GENOMIC DNA]</scope>
    <source>
        <strain evidence="3">JCM 18657</strain>
    </source>
</reference>
<keyword evidence="3" id="KW-1185">Reference proteome</keyword>
<proteinExistence type="predicted"/>
<accession>A0ABW2V2B8</accession>
<dbReference type="EMBL" id="JBHTGQ010000014">
    <property type="protein sequence ID" value="MFC7749580.1"/>
    <property type="molecule type" value="Genomic_DNA"/>
</dbReference>
<comment type="caution">
    <text evidence="2">The sequence shown here is derived from an EMBL/GenBank/DDBJ whole genome shotgun (WGS) entry which is preliminary data.</text>
</comment>
<gene>
    <name evidence="2" type="ORF">ACFQWB_06435</name>
</gene>
<name>A0ABW2V2B8_9BACL</name>
<evidence type="ECO:0000313" key="2">
    <source>
        <dbReference type="EMBL" id="MFC7749580.1"/>
    </source>
</evidence>
<dbReference type="Proteomes" id="UP001596528">
    <property type="component" value="Unassembled WGS sequence"/>
</dbReference>
<evidence type="ECO:0008006" key="4">
    <source>
        <dbReference type="Google" id="ProtNLM"/>
    </source>
</evidence>
<evidence type="ECO:0000313" key="3">
    <source>
        <dbReference type="Proteomes" id="UP001596528"/>
    </source>
</evidence>
<dbReference type="RefSeq" id="WP_138788368.1">
    <property type="nucleotide sequence ID" value="NZ_JBHTGQ010000014.1"/>
</dbReference>
<dbReference type="PROSITE" id="PS51257">
    <property type="entry name" value="PROKAR_LIPOPROTEIN"/>
    <property type="match status" value="1"/>
</dbReference>
<feature type="signal peptide" evidence="1">
    <location>
        <begin position="1"/>
        <end position="23"/>
    </location>
</feature>
<organism evidence="2 3">
    <name type="scientific">Paenibacillus thermoaerophilus</name>
    <dbReference type="NCBI Taxonomy" id="1215385"/>
    <lineage>
        <taxon>Bacteria</taxon>
        <taxon>Bacillati</taxon>
        <taxon>Bacillota</taxon>
        <taxon>Bacilli</taxon>
        <taxon>Bacillales</taxon>
        <taxon>Paenibacillaceae</taxon>
        <taxon>Paenibacillus</taxon>
    </lineage>
</organism>
<feature type="chain" id="PRO_5045418442" description="YtkA-like" evidence="1">
    <location>
        <begin position="24"/>
        <end position="268"/>
    </location>
</feature>
<protein>
    <recommendedName>
        <fullName evidence="4">YtkA-like</fullName>
    </recommendedName>
</protein>
<evidence type="ECO:0000256" key="1">
    <source>
        <dbReference type="SAM" id="SignalP"/>
    </source>
</evidence>